<dbReference type="GO" id="GO:0005737">
    <property type="term" value="C:cytoplasm"/>
    <property type="evidence" value="ECO:0007669"/>
    <property type="project" value="UniProtKB-SubCell"/>
</dbReference>
<proteinExistence type="inferred from homology"/>
<dbReference type="Gene3D" id="1.10.150.250">
    <property type="entry name" value="Flavinator of succinate dehydrogenase"/>
    <property type="match status" value="1"/>
</dbReference>
<keyword evidence="5" id="KW-0143">Chaperone</keyword>
<dbReference type="SUPFAM" id="SSF109910">
    <property type="entry name" value="YgfY-like"/>
    <property type="match status" value="1"/>
</dbReference>
<sequence length="84" mass="9960">MIDQTRKAKIKWHCRRGMLELDLLLNQFIEQSLDKLQDNQVSVFEQLLNTSDPELYCWLMGSEKPADKEMLAIVELIQMHNRVK</sequence>
<accession>A0A378JN58</accession>
<name>A0A378JN58_9GAMM</name>
<keyword evidence="4" id="KW-0963">Cytoplasm</keyword>
<organism evidence="6 7">
    <name type="scientific">Legionella busanensis</name>
    <dbReference type="NCBI Taxonomy" id="190655"/>
    <lineage>
        <taxon>Bacteria</taxon>
        <taxon>Pseudomonadati</taxon>
        <taxon>Pseudomonadota</taxon>
        <taxon>Gammaproteobacteria</taxon>
        <taxon>Legionellales</taxon>
        <taxon>Legionellaceae</taxon>
        <taxon>Legionella</taxon>
    </lineage>
</organism>
<dbReference type="InterPro" id="IPR050531">
    <property type="entry name" value="SdhE_FAD_assembly_factor"/>
</dbReference>
<dbReference type="EMBL" id="UGOD01000001">
    <property type="protein sequence ID" value="STX51723.1"/>
    <property type="molecule type" value="Genomic_DNA"/>
</dbReference>
<evidence type="ECO:0000256" key="4">
    <source>
        <dbReference type="ARBA" id="ARBA00022490"/>
    </source>
</evidence>
<dbReference type="PANTHER" id="PTHR39585:SF1">
    <property type="entry name" value="FAD ASSEMBLY FACTOR SDHE"/>
    <property type="match status" value="1"/>
</dbReference>
<protein>
    <recommendedName>
        <fullName evidence="3">FAD assembly factor SdhE</fullName>
    </recommendedName>
</protein>
<evidence type="ECO:0000313" key="6">
    <source>
        <dbReference type="EMBL" id="STX51723.1"/>
    </source>
</evidence>
<evidence type="ECO:0000256" key="3">
    <source>
        <dbReference type="ARBA" id="ARBA00019418"/>
    </source>
</evidence>
<comment type="subcellular location">
    <subcellularLocation>
        <location evidence="1">Cytoplasm</location>
    </subcellularLocation>
</comment>
<comment type="similarity">
    <text evidence="2">Belongs to the SdhE FAD assembly factor family.</text>
</comment>
<dbReference type="Pfam" id="PF03937">
    <property type="entry name" value="Sdh5"/>
    <property type="match status" value="1"/>
</dbReference>
<gene>
    <name evidence="6" type="primary">ygfY</name>
    <name evidence="6" type="ORF">NCTC13316_01819</name>
</gene>
<evidence type="ECO:0000313" key="7">
    <source>
        <dbReference type="Proteomes" id="UP000254794"/>
    </source>
</evidence>
<dbReference type="PANTHER" id="PTHR39585">
    <property type="entry name" value="FAD ASSEMBLY FACTOR SDHE"/>
    <property type="match status" value="1"/>
</dbReference>
<keyword evidence="7" id="KW-1185">Reference proteome</keyword>
<dbReference type="InterPro" id="IPR036714">
    <property type="entry name" value="SDH_sf"/>
</dbReference>
<dbReference type="Proteomes" id="UP000254794">
    <property type="component" value="Unassembled WGS sequence"/>
</dbReference>
<dbReference type="InterPro" id="IPR005631">
    <property type="entry name" value="SDH"/>
</dbReference>
<evidence type="ECO:0000256" key="2">
    <source>
        <dbReference type="ARBA" id="ARBA00008571"/>
    </source>
</evidence>
<reference evidence="6 7" key="1">
    <citation type="submission" date="2018-06" db="EMBL/GenBank/DDBJ databases">
        <authorList>
            <consortium name="Pathogen Informatics"/>
            <person name="Doyle S."/>
        </authorList>
    </citation>
    <scope>NUCLEOTIDE SEQUENCE [LARGE SCALE GENOMIC DNA]</scope>
    <source>
        <strain evidence="6 7">NCTC13316</strain>
    </source>
</reference>
<dbReference type="AlphaFoldDB" id="A0A378JN58"/>
<dbReference type="GO" id="GO:0006105">
    <property type="term" value="P:succinate metabolic process"/>
    <property type="evidence" value="ECO:0007669"/>
    <property type="project" value="TreeGrafter"/>
</dbReference>
<dbReference type="OrthoDB" id="9180899at2"/>
<evidence type="ECO:0000256" key="5">
    <source>
        <dbReference type="ARBA" id="ARBA00023186"/>
    </source>
</evidence>
<evidence type="ECO:0000256" key="1">
    <source>
        <dbReference type="ARBA" id="ARBA00004496"/>
    </source>
</evidence>